<accession>A0ABS7CY64</accession>
<feature type="active site" description="Nucleophile" evidence="2">
    <location>
        <position position="138"/>
    </location>
</feature>
<comment type="subcellular location">
    <subcellularLocation>
        <location evidence="2">Cytoplasm</location>
    </subcellularLocation>
</comment>
<keyword evidence="2" id="KW-0028">Amino-acid biosynthesis</keyword>
<dbReference type="EC" id="2.3.1.31" evidence="2"/>
<dbReference type="InterPro" id="IPR000073">
    <property type="entry name" value="AB_hydrolase_1"/>
</dbReference>
<dbReference type="PIRSF" id="PIRSF000443">
    <property type="entry name" value="Homoser_Ac_trans"/>
    <property type="match status" value="1"/>
</dbReference>
<dbReference type="NCBIfam" id="TIGR01392">
    <property type="entry name" value="homoserO_Ac_trn"/>
    <property type="match status" value="1"/>
</dbReference>
<dbReference type="SUPFAM" id="SSF53474">
    <property type="entry name" value="alpha/beta-Hydrolases"/>
    <property type="match status" value="1"/>
</dbReference>
<keyword evidence="2" id="KW-0486">Methionine biosynthesis</keyword>
<comment type="caution">
    <text evidence="4">The sequence shown here is derived from an EMBL/GenBank/DDBJ whole genome shotgun (WGS) entry which is preliminary data.</text>
</comment>
<keyword evidence="2" id="KW-0963">Cytoplasm</keyword>
<comment type="caution">
    <text evidence="2">Lacks conserved residue(s) required for the propagation of feature annotation.</text>
</comment>
<feature type="binding site" evidence="2">
    <location>
        <position position="323"/>
    </location>
    <ligand>
        <name>substrate</name>
    </ligand>
</feature>
<dbReference type="Proteomes" id="UP000813018">
    <property type="component" value="Unassembled WGS sequence"/>
</dbReference>
<evidence type="ECO:0000256" key="2">
    <source>
        <dbReference type="HAMAP-Rule" id="MF_00296"/>
    </source>
</evidence>
<evidence type="ECO:0000259" key="3">
    <source>
        <dbReference type="Pfam" id="PF00561"/>
    </source>
</evidence>
<reference evidence="4 5" key="1">
    <citation type="journal article" date="2016" name="Int. J. Syst. Evol. Microbiol.">
        <title>Pontibacter aydingkolensis sp. nov., isolated from soil of a salt lake.</title>
        <authorList>
            <person name="Osman G."/>
            <person name="Zhang T."/>
            <person name="Lou K."/>
            <person name="Gao Y."/>
            <person name="Chang W."/>
            <person name="Lin Q."/>
            <person name="Yang H.M."/>
            <person name="Huo X.D."/>
            <person name="Wang N."/>
        </authorList>
    </citation>
    <scope>NUCLEOTIDE SEQUENCE [LARGE SCALE GENOMIC DNA]</scope>
    <source>
        <strain evidence="4 5">KACC 19255</strain>
    </source>
</reference>
<dbReference type="PANTHER" id="PTHR32268:SF11">
    <property type="entry name" value="HOMOSERINE O-ACETYLTRANSFERASE"/>
    <property type="match status" value="1"/>
</dbReference>
<dbReference type="RefSeq" id="WP_219878664.1">
    <property type="nucleotide sequence ID" value="NZ_JAHYXK010000019.1"/>
</dbReference>
<dbReference type="GO" id="GO:0004414">
    <property type="term" value="F:homoserine O-acetyltransferase activity"/>
    <property type="evidence" value="ECO:0007669"/>
    <property type="project" value="UniProtKB-EC"/>
</dbReference>
<dbReference type="NCBIfam" id="NF001209">
    <property type="entry name" value="PRK00175.1"/>
    <property type="match status" value="1"/>
</dbReference>
<sequence length="343" mass="37990">MKSTGINYFTSKQAFGLESGEALPEITIAYHAYGKLNASKDNVVWVCHALTANADATDWWNGLVGAGLALDPEKYFIVCANILGSCYGSSGPLSINPLTQEPYFSNFPLVTIRDMVHAHILLRKHLKLENIHLLVGGSMGGYQALEWCVMEHGIIENLFLLATSAAESAWGIAIHTSQRLAIEADCSWLDKSEKAGSAGLKAARAIGMLTYRNYEIMVERQSDPDTEKTDNYRAESYIRYQGDKLVNRFNAYTYWLLTKAMDSHNLSRGRGGNLALVLQSIKQRALIIGISSDILCPVQEQVFISQHIPNATYVEIGSSYGHDGFLIESERIASHLVPWLEVK</sequence>
<comment type="pathway">
    <text evidence="2">Amino-acid biosynthesis; L-methionine biosynthesis via de novo pathway; O-acetyl-L-homoserine from L-homoserine: step 1/1.</text>
</comment>
<feature type="domain" description="AB hydrolase-1" evidence="3">
    <location>
        <begin position="43"/>
        <end position="163"/>
    </location>
</feature>
<organism evidence="4 5">
    <name type="scientific">Pontibacter aydingkolensis</name>
    <dbReference type="NCBI Taxonomy" id="1911536"/>
    <lineage>
        <taxon>Bacteria</taxon>
        <taxon>Pseudomonadati</taxon>
        <taxon>Bacteroidota</taxon>
        <taxon>Cytophagia</taxon>
        <taxon>Cytophagales</taxon>
        <taxon>Hymenobacteraceae</taxon>
        <taxon>Pontibacter</taxon>
    </lineage>
</organism>
<evidence type="ECO:0000313" key="5">
    <source>
        <dbReference type="Proteomes" id="UP000813018"/>
    </source>
</evidence>
<evidence type="ECO:0000256" key="1">
    <source>
        <dbReference type="ARBA" id="ARBA00022679"/>
    </source>
</evidence>
<dbReference type="InterPro" id="IPR029058">
    <property type="entry name" value="AB_hydrolase_fold"/>
</dbReference>
<feature type="active site" evidence="2">
    <location>
        <position position="293"/>
    </location>
</feature>
<feature type="active site" evidence="2">
    <location>
        <position position="322"/>
    </location>
</feature>
<dbReference type="InterPro" id="IPR008220">
    <property type="entry name" value="HAT_MetX-like"/>
</dbReference>
<comment type="catalytic activity">
    <reaction evidence="2">
        <text>L-homoserine + acetyl-CoA = O-acetyl-L-homoserine + CoA</text>
        <dbReference type="Rhea" id="RHEA:13701"/>
        <dbReference type="ChEBI" id="CHEBI:57287"/>
        <dbReference type="ChEBI" id="CHEBI:57288"/>
        <dbReference type="ChEBI" id="CHEBI:57476"/>
        <dbReference type="ChEBI" id="CHEBI:57716"/>
        <dbReference type="EC" id="2.3.1.31"/>
    </reaction>
</comment>
<dbReference type="HAMAP" id="MF_00296">
    <property type="entry name" value="MetX_acyltransf"/>
    <property type="match status" value="1"/>
</dbReference>
<evidence type="ECO:0000313" key="4">
    <source>
        <dbReference type="EMBL" id="MBW7468794.1"/>
    </source>
</evidence>
<keyword evidence="2 4" id="KW-0012">Acyltransferase</keyword>
<comment type="subunit">
    <text evidence="2">Homodimer.</text>
</comment>
<gene>
    <name evidence="4" type="primary">metX</name>
    <name evidence="2" type="synonym">metXA</name>
    <name evidence="4" type="ORF">K0O23_17095</name>
</gene>
<dbReference type="Gene3D" id="3.40.50.1820">
    <property type="entry name" value="alpha/beta hydrolase"/>
    <property type="match status" value="1"/>
</dbReference>
<dbReference type="Pfam" id="PF00561">
    <property type="entry name" value="Abhydrolase_1"/>
    <property type="match status" value="1"/>
</dbReference>
<feature type="binding site" evidence="2">
    <location>
        <position position="204"/>
    </location>
    <ligand>
        <name>substrate</name>
    </ligand>
</feature>
<proteinExistence type="inferred from homology"/>
<comment type="similarity">
    <text evidence="2">Belongs to the AB hydrolase superfamily. MetX family.</text>
</comment>
<comment type="function">
    <text evidence="2">Transfers an acetyl group from acetyl-CoA to L-homoserine, forming acetyl-L-homoserine.</text>
</comment>
<protein>
    <recommendedName>
        <fullName evidence="2">Homoserine O-acetyltransferase</fullName>
        <shortName evidence="2">HAT</shortName>
        <ecNumber evidence="2">2.3.1.31</ecNumber>
    </recommendedName>
    <alternativeName>
        <fullName evidence="2">Homoserine transacetylase</fullName>
        <shortName evidence="2">HTA</shortName>
    </alternativeName>
</protein>
<keyword evidence="1 2" id="KW-0808">Transferase</keyword>
<dbReference type="EMBL" id="JAHYXK010000019">
    <property type="protein sequence ID" value="MBW7468794.1"/>
    <property type="molecule type" value="Genomic_DNA"/>
</dbReference>
<name>A0ABS7CY64_9BACT</name>
<keyword evidence="5" id="KW-1185">Reference proteome</keyword>
<dbReference type="PANTHER" id="PTHR32268">
    <property type="entry name" value="HOMOSERINE O-ACETYLTRANSFERASE"/>
    <property type="match status" value="1"/>
</dbReference>